<dbReference type="GO" id="GO:0008270">
    <property type="term" value="F:zinc ion binding"/>
    <property type="evidence" value="ECO:0007669"/>
    <property type="project" value="UniProtKB-KW"/>
</dbReference>
<dbReference type="GO" id="GO:0045892">
    <property type="term" value="P:negative regulation of DNA-templated transcription"/>
    <property type="evidence" value="ECO:0007669"/>
    <property type="project" value="TreeGrafter"/>
</dbReference>
<evidence type="ECO:0000256" key="4">
    <source>
        <dbReference type="PROSITE-ProRule" id="PRU00509"/>
    </source>
</evidence>
<feature type="compositionally biased region" description="Low complexity" evidence="5">
    <location>
        <begin position="290"/>
        <end position="305"/>
    </location>
</feature>
<feature type="compositionally biased region" description="Low complexity" evidence="5">
    <location>
        <begin position="365"/>
        <end position="382"/>
    </location>
</feature>
<feature type="compositionally biased region" description="Low complexity" evidence="5">
    <location>
        <begin position="476"/>
        <end position="485"/>
    </location>
</feature>
<dbReference type="Pfam" id="PF02008">
    <property type="entry name" value="zf-CXXC"/>
    <property type="match status" value="1"/>
</dbReference>
<protein>
    <submittedName>
        <fullName evidence="8">Polyhomeotic-proximal chromatin protein</fullName>
    </submittedName>
</protein>
<keyword evidence="1" id="KW-0479">Metal-binding</keyword>
<evidence type="ECO:0000256" key="1">
    <source>
        <dbReference type="ARBA" id="ARBA00022723"/>
    </source>
</evidence>
<gene>
    <name evidence="8" type="ORF">GBAR_LOCUS10726</name>
</gene>
<dbReference type="AlphaFoldDB" id="A0AA35RWX2"/>
<feature type="compositionally biased region" description="Polar residues" evidence="5">
    <location>
        <begin position="314"/>
        <end position="323"/>
    </location>
</feature>
<feature type="domain" description="CXXC-type" evidence="7">
    <location>
        <begin position="41"/>
        <end position="88"/>
    </location>
</feature>
<comment type="caution">
    <text evidence="8">The sequence shown here is derived from an EMBL/GenBank/DDBJ whole genome shotgun (WGS) entry which is preliminary data.</text>
</comment>
<evidence type="ECO:0000256" key="3">
    <source>
        <dbReference type="ARBA" id="ARBA00022833"/>
    </source>
</evidence>
<keyword evidence="9" id="KW-1185">Reference proteome</keyword>
<reference evidence="8" key="1">
    <citation type="submission" date="2023-03" db="EMBL/GenBank/DDBJ databases">
        <authorList>
            <person name="Steffen K."/>
            <person name="Cardenas P."/>
        </authorList>
    </citation>
    <scope>NUCLEOTIDE SEQUENCE</scope>
</reference>
<name>A0AA35RWX2_GEOBA</name>
<dbReference type="EMBL" id="CASHTH010001654">
    <property type="protein sequence ID" value="CAI8017751.1"/>
    <property type="molecule type" value="Genomic_DNA"/>
</dbReference>
<dbReference type="InterPro" id="IPR001660">
    <property type="entry name" value="SAM"/>
</dbReference>
<dbReference type="PROSITE" id="PS50105">
    <property type="entry name" value="SAM_DOMAIN"/>
    <property type="match status" value="1"/>
</dbReference>
<evidence type="ECO:0000256" key="2">
    <source>
        <dbReference type="ARBA" id="ARBA00022771"/>
    </source>
</evidence>
<dbReference type="Proteomes" id="UP001174909">
    <property type="component" value="Unassembled WGS sequence"/>
</dbReference>
<evidence type="ECO:0000313" key="8">
    <source>
        <dbReference type="EMBL" id="CAI8017751.1"/>
    </source>
</evidence>
<feature type="region of interest" description="Disordered" evidence="5">
    <location>
        <begin position="221"/>
        <end position="326"/>
    </location>
</feature>
<dbReference type="PANTHER" id="PTHR12247">
    <property type="entry name" value="POLYCOMB GROUP PROTEIN"/>
    <property type="match status" value="1"/>
</dbReference>
<dbReference type="GO" id="GO:0003682">
    <property type="term" value="F:chromatin binding"/>
    <property type="evidence" value="ECO:0007669"/>
    <property type="project" value="TreeGrafter"/>
</dbReference>
<evidence type="ECO:0000256" key="5">
    <source>
        <dbReference type="SAM" id="MobiDB-lite"/>
    </source>
</evidence>
<proteinExistence type="predicted"/>
<feature type="compositionally biased region" description="Polar residues" evidence="5">
    <location>
        <begin position="235"/>
        <end position="249"/>
    </location>
</feature>
<evidence type="ECO:0000259" key="6">
    <source>
        <dbReference type="PROSITE" id="PS50105"/>
    </source>
</evidence>
<keyword evidence="3" id="KW-0862">Zinc</keyword>
<feature type="region of interest" description="Disordered" evidence="5">
    <location>
        <begin position="409"/>
        <end position="494"/>
    </location>
</feature>
<dbReference type="Gene3D" id="1.10.150.50">
    <property type="entry name" value="Transcription Factor, Ets-1"/>
    <property type="match status" value="1"/>
</dbReference>
<dbReference type="GO" id="GO:0035102">
    <property type="term" value="C:PRC1 complex"/>
    <property type="evidence" value="ECO:0007669"/>
    <property type="project" value="TreeGrafter"/>
</dbReference>
<dbReference type="GO" id="GO:0042393">
    <property type="term" value="F:histone binding"/>
    <property type="evidence" value="ECO:0007669"/>
    <property type="project" value="TreeGrafter"/>
</dbReference>
<organism evidence="8 9">
    <name type="scientific">Geodia barretti</name>
    <name type="common">Barrett's horny sponge</name>
    <dbReference type="NCBI Taxonomy" id="519541"/>
    <lineage>
        <taxon>Eukaryota</taxon>
        <taxon>Metazoa</taxon>
        <taxon>Porifera</taxon>
        <taxon>Demospongiae</taxon>
        <taxon>Heteroscleromorpha</taxon>
        <taxon>Tetractinellida</taxon>
        <taxon>Astrophorina</taxon>
        <taxon>Geodiidae</taxon>
        <taxon>Geodia</taxon>
    </lineage>
</organism>
<feature type="region of interest" description="Disordered" evidence="5">
    <location>
        <begin position="1"/>
        <end position="45"/>
    </location>
</feature>
<feature type="compositionally biased region" description="Low complexity" evidence="5">
    <location>
        <begin position="425"/>
        <end position="445"/>
    </location>
</feature>
<dbReference type="InterPro" id="IPR013761">
    <property type="entry name" value="SAM/pointed_sf"/>
</dbReference>
<dbReference type="InterPro" id="IPR002857">
    <property type="entry name" value="Znf_CXXC"/>
</dbReference>
<evidence type="ECO:0000313" key="9">
    <source>
        <dbReference type="Proteomes" id="UP001174909"/>
    </source>
</evidence>
<accession>A0AA35RWX2</accession>
<dbReference type="InterPro" id="IPR050548">
    <property type="entry name" value="PcG_chromatin_remod_factors"/>
</dbReference>
<feature type="compositionally biased region" description="Polar residues" evidence="5">
    <location>
        <begin position="446"/>
        <end position="455"/>
    </location>
</feature>
<dbReference type="PROSITE" id="PS51058">
    <property type="entry name" value="ZF_CXXC"/>
    <property type="match status" value="1"/>
</dbReference>
<feature type="region of interest" description="Disordered" evidence="5">
    <location>
        <begin position="362"/>
        <end position="390"/>
    </location>
</feature>
<keyword evidence="2 4" id="KW-0863">Zinc-finger</keyword>
<dbReference type="PANTHER" id="PTHR12247:SF138">
    <property type="entry name" value="POLYHOMEOTIC DISTAL, ISOFORM A-RELATED"/>
    <property type="match status" value="1"/>
</dbReference>
<feature type="compositionally biased region" description="Low complexity" evidence="5">
    <location>
        <begin position="221"/>
        <end position="234"/>
    </location>
</feature>
<feature type="domain" description="SAM" evidence="6">
    <location>
        <begin position="581"/>
        <end position="645"/>
    </location>
</feature>
<sequence length="647" mass="69009">MVKQLKPGGQRARTTPRKKSGRVPKPPVIFSPDTAAGKAALPKRRGRGCGGCPGCVREDCGKCNYCKDKTKFGGPGRKKQRCALRVCSNFVKPPHGKGRPVQPGTPPGEVTVIPVSKLANSLKVAEVIEQLRQNLTSSIPPVIDKDSVFPSLSSATPAAPNTTSFIIAQPTQLKATSSALTSIAASETKIVGPVAPSTMISKVTSTATPAVSTAPVTTSAAASSAVSKAPATAKQTQPKTSEAPKTTSEVGKKEVKTTAVEKAPDSSSKSSSEVNKPSEIALRTRRKQHQVQQPQQQQQQQQQQKQVKEVPGAPTSSANSPASGDQDKIKCIVCGRGRKPSLMRSNQFCTQRCINTWSEKNKGAEPVMSSSPSSRRSVVEVETPMEVEKQQKKLPRALKNLQIDMTWDRRSSQGTRAPPSYTPIASATPKPTMTSTPTPTATTATNKRPTSSTGVQPPAAKKLTRELEITVGTKRPSQQQPPQNQKKMKEAEPAKSVSFNLTSIPTSTVEPIAAPPLSRTVPPPSISIVPLDQLTALGTALLSQQQHRARKDDALAVTAAAKSVASGCQIPAGLPVDVRSWTVSEVVKFFESTTDCKDYAAMFKEQEVDGTALLLLTHESLVKCLGIKLGRALKIMVHVEELQKLYA</sequence>
<evidence type="ECO:0000259" key="7">
    <source>
        <dbReference type="PROSITE" id="PS51058"/>
    </source>
</evidence>
<dbReference type="SMART" id="SM00454">
    <property type="entry name" value="SAM"/>
    <property type="match status" value="1"/>
</dbReference>
<dbReference type="Pfam" id="PF07647">
    <property type="entry name" value="SAM_2"/>
    <property type="match status" value="1"/>
</dbReference>
<dbReference type="SUPFAM" id="SSF47769">
    <property type="entry name" value="SAM/Pointed domain"/>
    <property type="match status" value="1"/>
</dbReference>
<dbReference type="CDD" id="cd09509">
    <property type="entry name" value="SAM_Polycomb"/>
    <property type="match status" value="1"/>
</dbReference>
<dbReference type="GO" id="GO:0003677">
    <property type="term" value="F:DNA binding"/>
    <property type="evidence" value="ECO:0007669"/>
    <property type="project" value="InterPro"/>
</dbReference>